<evidence type="ECO:0000256" key="1">
    <source>
        <dbReference type="ARBA" id="ARBA00004370"/>
    </source>
</evidence>
<evidence type="ECO:0008006" key="5">
    <source>
        <dbReference type="Google" id="ProtNLM"/>
    </source>
</evidence>
<proteinExistence type="predicted"/>
<evidence type="ECO:0000256" key="2">
    <source>
        <dbReference type="ARBA" id="ARBA00023136"/>
    </source>
</evidence>
<sequence>MERLFLTFGEIDKLKEKYPGKIPIFVTKSPNSRDIPDITKHRFLAPSDLRLSQFIWVIRKQIRLPPEKALFMFVNNTLPTSSSLLSELYSLHKSPDGALRMSYTSENTFGL</sequence>
<dbReference type="GO" id="GO:0016020">
    <property type="term" value="C:membrane"/>
    <property type="evidence" value="ECO:0007669"/>
    <property type="project" value="UniProtKB-SubCell"/>
</dbReference>
<dbReference type="Gene3D" id="3.10.20.90">
    <property type="entry name" value="Phosphatidylinositol 3-kinase Catalytic Subunit, Chain A, domain 1"/>
    <property type="match status" value="1"/>
</dbReference>
<keyword evidence="2" id="KW-0472">Membrane</keyword>
<accession>A0A6C0DUU4</accession>
<reference evidence="4" key="1">
    <citation type="journal article" date="2020" name="Nature">
        <title>Giant virus diversity and host interactions through global metagenomics.</title>
        <authorList>
            <person name="Schulz F."/>
            <person name="Roux S."/>
            <person name="Paez-Espino D."/>
            <person name="Jungbluth S."/>
            <person name="Walsh D.A."/>
            <person name="Denef V.J."/>
            <person name="McMahon K.D."/>
            <person name="Konstantinidis K.T."/>
            <person name="Eloe-Fadrosh E.A."/>
            <person name="Kyrpides N.C."/>
            <person name="Woyke T."/>
        </authorList>
    </citation>
    <scope>NUCLEOTIDE SEQUENCE</scope>
    <source>
        <strain evidence="4">GVMAG-M-3300023174-60</strain>
    </source>
</reference>
<dbReference type="InterPro" id="IPR029071">
    <property type="entry name" value="Ubiquitin-like_domsf"/>
</dbReference>
<dbReference type="EMBL" id="MN739677">
    <property type="protein sequence ID" value="QHT20404.1"/>
    <property type="molecule type" value="Genomic_DNA"/>
</dbReference>
<name>A0A6C0DUU4_9ZZZZ</name>
<dbReference type="PANTHER" id="PTHR10969">
    <property type="entry name" value="MICROTUBULE-ASSOCIATED PROTEINS 1A/1B LIGHT CHAIN 3-RELATED"/>
    <property type="match status" value="1"/>
</dbReference>
<organism evidence="4">
    <name type="scientific">viral metagenome</name>
    <dbReference type="NCBI Taxonomy" id="1070528"/>
    <lineage>
        <taxon>unclassified sequences</taxon>
        <taxon>metagenomes</taxon>
        <taxon>organismal metagenomes</taxon>
    </lineage>
</organism>
<dbReference type="SUPFAM" id="SSF54236">
    <property type="entry name" value="Ubiquitin-like"/>
    <property type="match status" value="1"/>
</dbReference>
<comment type="subcellular location">
    <subcellularLocation>
        <location evidence="1">Membrane</location>
    </subcellularLocation>
</comment>
<dbReference type="Pfam" id="PF02991">
    <property type="entry name" value="ATG8"/>
    <property type="match status" value="1"/>
</dbReference>
<evidence type="ECO:0000256" key="3">
    <source>
        <dbReference type="ARBA" id="ARBA00023288"/>
    </source>
</evidence>
<protein>
    <recommendedName>
        <fullName evidence="5">Autophagy-related protein</fullName>
    </recommendedName>
</protein>
<keyword evidence="3" id="KW-0449">Lipoprotein</keyword>
<evidence type="ECO:0000313" key="4">
    <source>
        <dbReference type="EMBL" id="QHT20404.1"/>
    </source>
</evidence>
<dbReference type="InterPro" id="IPR004241">
    <property type="entry name" value="Atg8-like"/>
</dbReference>
<dbReference type="AlphaFoldDB" id="A0A6C0DUU4"/>